<dbReference type="PANTHER" id="PTHR43127">
    <property type="entry name" value="DEVELOPMENTALLY-REGULATED GTP-BINDING PROTEIN 2"/>
    <property type="match status" value="1"/>
</dbReference>
<keyword evidence="5" id="KW-1185">Reference proteome</keyword>
<dbReference type="GO" id="GO:0005525">
    <property type="term" value="F:GTP binding"/>
    <property type="evidence" value="ECO:0007669"/>
    <property type="project" value="InterPro"/>
</dbReference>
<protein>
    <submittedName>
        <fullName evidence="4">Small GTP-binding protein</fullName>
    </submittedName>
</protein>
<dbReference type="SUPFAM" id="SSF81271">
    <property type="entry name" value="TGS-like"/>
    <property type="match status" value="1"/>
</dbReference>
<dbReference type="Gene3D" id="6.10.140.1070">
    <property type="match status" value="1"/>
</dbReference>
<dbReference type="PROSITE" id="PS51710">
    <property type="entry name" value="G_OBG"/>
    <property type="match status" value="1"/>
</dbReference>
<accession>A0A2X3KIQ5</accession>
<dbReference type="RefSeq" id="WP_122030480.1">
    <property type="nucleotide sequence ID" value="NZ_LS483254.1"/>
</dbReference>
<dbReference type="InterPro" id="IPR012675">
    <property type="entry name" value="Beta-grasp_dom_sf"/>
</dbReference>
<dbReference type="Pfam" id="PF01926">
    <property type="entry name" value="MMR_HSR1"/>
    <property type="match status" value="1"/>
</dbReference>
<dbReference type="Proteomes" id="UP000249818">
    <property type="component" value="Chromosome BARAN1"/>
</dbReference>
<keyword evidence="2" id="KW-0460">Magnesium</keyword>
<dbReference type="PRINTS" id="PR00326">
    <property type="entry name" value="GTP1OBG"/>
</dbReference>
<dbReference type="OrthoDB" id="257487at2"/>
<proteinExistence type="predicted"/>
<dbReference type="Gene3D" id="3.40.50.300">
    <property type="entry name" value="P-loop containing nucleotide triphosphate hydrolases"/>
    <property type="match status" value="1"/>
</dbReference>
<dbReference type="InterPro" id="IPR012676">
    <property type="entry name" value="TGS-like"/>
</dbReference>
<dbReference type="Pfam" id="PF02824">
    <property type="entry name" value="TGS"/>
    <property type="match status" value="1"/>
</dbReference>
<dbReference type="EMBL" id="LS483254">
    <property type="protein sequence ID" value="SQD92232.1"/>
    <property type="molecule type" value="Genomic_DNA"/>
</dbReference>
<organism evidence="4 5">
    <name type="scientific">Candidatus Bipolaricaulis anaerobius</name>
    <dbReference type="NCBI Taxonomy" id="2026885"/>
    <lineage>
        <taxon>Bacteria</taxon>
        <taxon>Candidatus Bipolaricaulota</taxon>
        <taxon>Candidatus Bipolaricaulia</taxon>
        <taxon>Candidatus Bipolaricaulales</taxon>
        <taxon>Candidatus Bipolaricaulaceae</taxon>
        <taxon>Candidatus Bipolaricaulis</taxon>
    </lineage>
</organism>
<feature type="domain" description="OBG-type G" evidence="3">
    <location>
        <begin position="82"/>
        <end position="136"/>
    </location>
</feature>
<reference evidence="5" key="1">
    <citation type="submission" date="2018-05" db="EMBL/GenBank/DDBJ databases">
        <authorList>
            <person name="Hao L."/>
        </authorList>
    </citation>
    <scope>NUCLEOTIDE SEQUENCE [LARGE SCALE GENOMIC DNA]</scope>
</reference>
<dbReference type="AlphaFoldDB" id="A0A2X3KIQ5"/>
<evidence type="ECO:0000259" key="3">
    <source>
        <dbReference type="PROSITE" id="PS51710"/>
    </source>
</evidence>
<dbReference type="Gene3D" id="3.10.20.30">
    <property type="match status" value="1"/>
</dbReference>
<gene>
    <name evidence="4" type="ORF">BARAN1_0207</name>
</gene>
<evidence type="ECO:0000256" key="1">
    <source>
        <dbReference type="ARBA" id="ARBA00022741"/>
    </source>
</evidence>
<evidence type="ECO:0000313" key="5">
    <source>
        <dbReference type="Proteomes" id="UP000249818"/>
    </source>
</evidence>
<dbReference type="InterPro" id="IPR045001">
    <property type="entry name" value="DRG"/>
</dbReference>
<evidence type="ECO:0000256" key="2">
    <source>
        <dbReference type="ARBA" id="ARBA00022842"/>
    </source>
</evidence>
<dbReference type="KEGG" id="bana:BARAN1_0207"/>
<sequence length="328" mass="36313">MPANLSPAFLAARDRLNRSKTDEERLDALQEMLATIPKHKGTEKMQADIRRRIAKLKEKAEQQRRSGKGGAVGYHVPREGAAQVALVGVPNAGKSSLLAALTRATPDIAPYPLTTVRPQPGMMEFEDIQIQLVDLPPITRDYTEGWVYGLIRLADTVALCVDLGSPGWQRETEEAIALLAAHHTLLTKGASRQVDWRVVERQTVALGLKADLGRDRIPAFLAWADGRYPAAVASTATGEGLEEVRVLIFRHSGVVRVYTKKPGHPPDLSKPYTIREGATVLNVVEQIHKDFVSRLRYVRLWGSGRFEGQHAPQDHVVQDKDIVEIHLS</sequence>
<dbReference type="InterPro" id="IPR027417">
    <property type="entry name" value="P-loop_NTPase"/>
</dbReference>
<dbReference type="InterPro" id="IPR006073">
    <property type="entry name" value="GTP-bd"/>
</dbReference>
<dbReference type="InterPro" id="IPR004095">
    <property type="entry name" value="TGS"/>
</dbReference>
<evidence type="ECO:0000313" key="4">
    <source>
        <dbReference type="EMBL" id="SQD92232.1"/>
    </source>
</evidence>
<dbReference type="GO" id="GO:0003924">
    <property type="term" value="F:GTPase activity"/>
    <property type="evidence" value="ECO:0007669"/>
    <property type="project" value="InterPro"/>
</dbReference>
<dbReference type="SUPFAM" id="SSF52540">
    <property type="entry name" value="P-loop containing nucleoside triphosphate hydrolases"/>
    <property type="match status" value="1"/>
</dbReference>
<dbReference type="InterPro" id="IPR031167">
    <property type="entry name" value="G_OBG"/>
</dbReference>
<keyword evidence="1" id="KW-0547">Nucleotide-binding</keyword>
<name>A0A2X3KIQ5_9BACT</name>